<dbReference type="Proteomes" id="UP000694413">
    <property type="component" value="Unassembled WGS sequence"/>
</dbReference>
<reference evidence="8" key="2">
    <citation type="submission" date="2025-09" db="UniProtKB">
        <authorList>
            <consortium name="Ensembl"/>
        </authorList>
    </citation>
    <scope>IDENTIFICATION</scope>
</reference>
<dbReference type="HAMAP" id="MF_03122">
    <property type="entry name" value="Ribosomal_eS1_euk"/>
    <property type="match status" value="1"/>
</dbReference>
<dbReference type="Pfam" id="PF01015">
    <property type="entry name" value="Ribosomal_S3Ae"/>
    <property type="match status" value="1"/>
</dbReference>
<evidence type="ECO:0000256" key="6">
    <source>
        <dbReference type="HAMAP-Rule" id="MF_03122"/>
    </source>
</evidence>
<protein>
    <recommendedName>
        <fullName evidence="6">Small ribosomal subunit protein eS1</fullName>
    </recommendedName>
</protein>
<reference evidence="8" key="1">
    <citation type="submission" date="2025-08" db="UniProtKB">
        <authorList>
            <consortium name="Ensembl"/>
        </authorList>
    </citation>
    <scope>IDENTIFICATION</scope>
</reference>
<comment type="subcellular location">
    <subcellularLocation>
        <location evidence="1 6">Cytoplasm</location>
    </subcellularLocation>
    <subcellularLocation>
        <location evidence="2">Nucleus</location>
        <location evidence="2">Nucleolus</location>
    </subcellularLocation>
</comment>
<evidence type="ECO:0000256" key="7">
    <source>
        <dbReference type="RuleBase" id="RU000668"/>
    </source>
</evidence>
<accession>A0A8D2MMF4</accession>
<keyword evidence="3 6" id="KW-0963">Cytoplasm</keyword>
<evidence type="ECO:0000256" key="5">
    <source>
        <dbReference type="ARBA" id="ARBA00023274"/>
    </source>
</evidence>
<comment type="subunit">
    <text evidence="6">Component of the small ribosomal subunit. Mature ribosomes consist of a small (40S) and a large (60S) subunit. The 40S subunit contains about 33 different proteins and 1 molecule of RNA (18S). The 60S subunit contains about 49 different proteins and 3 molecules of RNA (28S, 5.8S and 5S).</text>
</comment>
<dbReference type="PANTHER" id="PTHR11830">
    <property type="entry name" value="40S RIBOSOMAL PROTEIN S3A"/>
    <property type="match status" value="1"/>
</dbReference>
<evidence type="ECO:0000256" key="1">
    <source>
        <dbReference type="ARBA" id="ARBA00004496"/>
    </source>
</evidence>
<proteinExistence type="inferred from homology"/>
<keyword evidence="9" id="KW-1185">Reference proteome</keyword>
<evidence type="ECO:0000256" key="3">
    <source>
        <dbReference type="ARBA" id="ARBA00022490"/>
    </source>
</evidence>
<dbReference type="PROSITE" id="PS01191">
    <property type="entry name" value="RIBOSOMAL_S3AE"/>
    <property type="match status" value="1"/>
</dbReference>
<evidence type="ECO:0000313" key="8">
    <source>
        <dbReference type="Ensembl" id="ENSZALP00000009195.1"/>
    </source>
</evidence>
<keyword evidence="4 6" id="KW-0689">Ribosomal protein</keyword>
<dbReference type="SMART" id="SM01397">
    <property type="entry name" value="Ribosomal_S3Ae"/>
    <property type="match status" value="1"/>
</dbReference>
<evidence type="ECO:0000256" key="4">
    <source>
        <dbReference type="ARBA" id="ARBA00022980"/>
    </source>
</evidence>
<organism evidence="8 9">
    <name type="scientific">Zonotrichia albicollis</name>
    <name type="common">White-throated sparrow</name>
    <name type="synonym">Fringilla albicollis</name>
    <dbReference type="NCBI Taxonomy" id="44394"/>
    <lineage>
        <taxon>Eukaryota</taxon>
        <taxon>Metazoa</taxon>
        <taxon>Chordata</taxon>
        <taxon>Craniata</taxon>
        <taxon>Vertebrata</taxon>
        <taxon>Euteleostomi</taxon>
        <taxon>Archelosauria</taxon>
        <taxon>Archosauria</taxon>
        <taxon>Dinosauria</taxon>
        <taxon>Saurischia</taxon>
        <taxon>Theropoda</taxon>
        <taxon>Coelurosauria</taxon>
        <taxon>Aves</taxon>
        <taxon>Neognathae</taxon>
        <taxon>Neoaves</taxon>
        <taxon>Telluraves</taxon>
        <taxon>Australaves</taxon>
        <taxon>Passeriformes</taxon>
        <taxon>Passerellidae</taxon>
        <taxon>Zonotrichia</taxon>
    </lineage>
</organism>
<keyword evidence="5 6" id="KW-0687">Ribonucleoprotein</keyword>
<dbReference type="AlphaFoldDB" id="A0A8D2MMF4"/>
<dbReference type="GO" id="GO:0005730">
    <property type="term" value="C:nucleolus"/>
    <property type="evidence" value="ECO:0007669"/>
    <property type="project" value="UniProtKB-SubCell"/>
</dbReference>
<evidence type="ECO:0000313" key="9">
    <source>
        <dbReference type="Proteomes" id="UP000694413"/>
    </source>
</evidence>
<dbReference type="GO" id="GO:0003735">
    <property type="term" value="F:structural constituent of ribosome"/>
    <property type="evidence" value="ECO:0007669"/>
    <property type="project" value="UniProtKB-UniRule"/>
</dbReference>
<gene>
    <name evidence="6 8" type="primary">RPS3A</name>
</gene>
<name>A0A8D2MMF4_ZONAL</name>
<dbReference type="GO" id="GO:0006412">
    <property type="term" value="P:translation"/>
    <property type="evidence" value="ECO:0007669"/>
    <property type="project" value="UniProtKB-UniRule"/>
</dbReference>
<feature type="initiator methionine" description="Removed" evidence="6">
    <location>
        <position position="1"/>
    </location>
</feature>
<dbReference type="InterPro" id="IPR027500">
    <property type="entry name" value="Ribosomal_eS1_euk"/>
</dbReference>
<dbReference type="Ensembl" id="ENSZALT00000012889.1">
    <property type="protein sequence ID" value="ENSZALP00000009195.1"/>
    <property type="gene ID" value="ENSZALG00000007937.1"/>
</dbReference>
<comment type="similarity">
    <text evidence="6 7">Belongs to the eukaryotic ribosomal protein eS1 family.</text>
</comment>
<dbReference type="InterPro" id="IPR018281">
    <property type="entry name" value="Ribosomal_eS1_CS"/>
</dbReference>
<sequence>MAVGKNKRLTKGGKKGAKKKVVDPFSKKDWYDVKAPAMFNIRNIGKTLVTRTQGTKIASDGLKGRVFEVSLADLQNDEVAFRKFKLITEDVQGKNCLTNFHGMDLTRDKMCSMVKKWQTMIEAHVDVKTTDGYLLRLFCVGFTKKRNNQIRKTSYAQHQQVRQIRKKMMEIMTREVQTNDLKEVVNKLIPDSIGKDIEKACQSIYPLHDVYVRKVKMLKKPKFECCDSSTLATEHGQEKLTCMGVKYISVSGEVSCHSLVLSPLLCYRLSKCYCYCCTKFPVPLE</sequence>
<evidence type="ECO:0000256" key="2">
    <source>
        <dbReference type="ARBA" id="ARBA00004604"/>
    </source>
</evidence>
<dbReference type="GO" id="GO:0022627">
    <property type="term" value="C:cytosolic small ribosomal subunit"/>
    <property type="evidence" value="ECO:0007669"/>
    <property type="project" value="UniProtKB-UniRule"/>
</dbReference>
<dbReference type="InterPro" id="IPR001593">
    <property type="entry name" value="Ribosomal_eS1"/>
</dbReference>